<gene>
    <name evidence="2" type="primary">LOC142165210</name>
</gene>
<dbReference type="RefSeq" id="XP_075079913.1">
    <property type="nucleotide sequence ID" value="XM_075223812.1"/>
</dbReference>
<reference evidence="2" key="2">
    <citation type="submission" date="2025-08" db="UniProtKB">
        <authorList>
            <consortium name="RefSeq"/>
        </authorList>
    </citation>
    <scope>IDENTIFICATION</scope>
    <source>
        <tissue evidence="2">Leaf</tissue>
    </source>
</reference>
<accession>A0AC58S4K4</accession>
<evidence type="ECO:0000313" key="1">
    <source>
        <dbReference type="Proteomes" id="UP000790787"/>
    </source>
</evidence>
<keyword evidence="1" id="KW-1185">Reference proteome</keyword>
<evidence type="ECO:0000313" key="2">
    <source>
        <dbReference type="RefSeq" id="XP_075079913.1"/>
    </source>
</evidence>
<reference evidence="1" key="1">
    <citation type="journal article" date="2014" name="Nat. Commun.">
        <title>The tobacco genome sequence and its comparison with those of tomato and potato.</title>
        <authorList>
            <person name="Sierro N."/>
            <person name="Battey J.N."/>
            <person name="Ouadi S."/>
            <person name="Bakaher N."/>
            <person name="Bovet L."/>
            <person name="Willig A."/>
            <person name="Goepfert S."/>
            <person name="Peitsch M.C."/>
            <person name="Ivanov N.V."/>
        </authorList>
    </citation>
    <scope>NUCLEOTIDE SEQUENCE [LARGE SCALE GENOMIC DNA]</scope>
</reference>
<name>A0AC58S4K4_TOBAC</name>
<organism evidence="1 2">
    <name type="scientific">Nicotiana tabacum</name>
    <name type="common">Common tobacco</name>
    <dbReference type="NCBI Taxonomy" id="4097"/>
    <lineage>
        <taxon>Eukaryota</taxon>
        <taxon>Viridiplantae</taxon>
        <taxon>Streptophyta</taxon>
        <taxon>Embryophyta</taxon>
        <taxon>Tracheophyta</taxon>
        <taxon>Spermatophyta</taxon>
        <taxon>Magnoliopsida</taxon>
        <taxon>eudicotyledons</taxon>
        <taxon>Gunneridae</taxon>
        <taxon>Pentapetalae</taxon>
        <taxon>asterids</taxon>
        <taxon>lamiids</taxon>
        <taxon>Solanales</taxon>
        <taxon>Solanaceae</taxon>
        <taxon>Nicotianoideae</taxon>
        <taxon>Nicotianeae</taxon>
        <taxon>Nicotiana</taxon>
    </lineage>
</organism>
<proteinExistence type="predicted"/>
<sequence>MLGIGRARPTSMLLQLADRTVKRPSKILDDVLVQVGKFVFPVDFVILDCRVDEEILIILGRPFLDTGRASIDCETGELKMRLNNEELTFNVHKSMRRPSEFANCSLIDAVDVVLEEDDATLNIKDPLAACLMNLDEANGEDLAEWVLALEGQAKPSIEEPPKLELKPLPSHLRIAFEELKKRLFLGGEKIKSYIQYTTQGDAMTKKEILAVVFAFDKFKSYLIGLKVIVYTDHAALRICVDNMIWRCIPEIDQYSILHACRVSPYGGHFEGVRMVAKILESGFYWPTLFKDAHLWIKGCDECQRTGNISRRHEMPMNPIQEVEMFDVWGIDFMGPFVSSYGNKYILIVVDYASKWVEAAALPTNYANGVIGFLKKNFFGITKP</sequence>
<dbReference type="Proteomes" id="UP000790787">
    <property type="component" value="Chromosome 10"/>
</dbReference>
<protein>
    <submittedName>
        <fullName evidence="2">Uncharacterized protein LOC142165210</fullName>
    </submittedName>
</protein>